<dbReference type="GO" id="GO:0005615">
    <property type="term" value="C:extracellular space"/>
    <property type="evidence" value="ECO:0007669"/>
    <property type="project" value="TreeGrafter"/>
</dbReference>
<evidence type="ECO:0000256" key="4">
    <source>
        <dbReference type="SAM" id="MobiDB-lite"/>
    </source>
</evidence>
<dbReference type="InterPro" id="IPR001881">
    <property type="entry name" value="EGF-like_Ca-bd_dom"/>
</dbReference>
<organism evidence="7 8">
    <name type="scientific">Cherax quadricarinatus</name>
    <name type="common">Australian red claw crayfish</name>
    <dbReference type="NCBI Taxonomy" id="27406"/>
    <lineage>
        <taxon>Eukaryota</taxon>
        <taxon>Metazoa</taxon>
        <taxon>Ecdysozoa</taxon>
        <taxon>Arthropoda</taxon>
        <taxon>Crustacea</taxon>
        <taxon>Multicrustacea</taxon>
        <taxon>Malacostraca</taxon>
        <taxon>Eumalacostraca</taxon>
        <taxon>Eucarida</taxon>
        <taxon>Decapoda</taxon>
        <taxon>Pleocyemata</taxon>
        <taxon>Astacidea</taxon>
        <taxon>Parastacoidea</taxon>
        <taxon>Parastacidae</taxon>
        <taxon>Cherax</taxon>
    </lineage>
</organism>
<gene>
    <name evidence="7" type="ORF">OTU49_012842</name>
</gene>
<dbReference type="PANTHER" id="PTHR24042:SF5">
    <property type="entry name" value="EGF-LIKE CALCIUM-BINDING DOMAIN-CONTAINING PROTEIN"/>
    <property type="match status" value="1"/>
</dbReference>
<feature type="transmembrane region" description="Helical" evidence="5">
    <location>
        <begin position="226"/>
        <end position="245"/>
    </location>
</feature>
<feature type="transmembrane region" description="Helical" evidence="5">
    <location>
        <begin position="257"/>
        <end position="279"/>
    </location>
</feature>
<protein>
    <recommendedName>
        <fullName evidence="6">VWFC domain-containing protein</fullName>
    </recommendedName>
</protein>
<evidence type="ECO:0000256" key="5">
    <source>
        <dbReference type="SAM" id="Phobius"/>
    </source>
</evidence>
<dbReference type="Gene3D" id="6.20.200.20">
    <property type="match status" value="1"/>
</dbReference>
<keyword evidence="1" id="KW-0245">EGF-like domain</keyword>
<evidence type="ECO:0000259" key="6">
    <source>
        <dbReference type="PROSITE" id="PS50184"/>
    </source>
</evidence>
<keyword evidence="8" id="KW-1185">Reference proteome</keyword>
<dbReference type="CDD" id="cd00054">
    <property type="entry name" value="EGF_CA"/>
    <property type="match status" value="1"/>
</dbReference>
<dbReference type="PROSITE" id="PS50184">
    <property type="entry name" value="VWFC_2"/>
    <property type="match status" value="1"/>
</dbReference>
<dbReference type="GO" id="GO:0008201">
    <property type="term" value="F:heparin binding"/>
    <property type="evidence" value="ECO:0007669"/>
    <property type="project" value="TreeGrafter"/>
</dbReference>
<accession>A0AAW0VW09</accession>
<proteinExistence type="predicted"/>
<evidence type="ECO:0000313" key="8">
    <source>
        <dbReference type="Proteomes" id="UP001445076"/>
    </source>
</evidence>
<dbReference type="Gene3D" id="2.10.70.10">
    <property type="entry name" value="Complement Module, domain 1"/>
    <property type="match status" value="1"/>
</dbReference>
<dbReference type="Proteomes" id="UP001445076">
    <property type="component" value="Unassembled WGS sequence"/>
</dbReference>
<keyword evidence="5" id="KW-0472">Membrane</keyword>
<keyword evidence="5" id="KW-1133">Transmembrane helix</keyword>
<evidence type="ECO:0000313" key="7">
    <source>
        <dbReference type="EMBL" id="KAK8721283.1"/>
    </source>
</evidence>
<dbReference type="InterPro" id="IPR001007">
    <property type="entry name" value="VWF_dom"/>
</dbReference>
<keyword evidence="5" id="KW-0812">Transmembrane</keyword>
<dbReference type="EMBL" id="JARKIK010000109">
    <property type="protein sequence ID" value="KAK8721283.1"/>
    <property type="molecule type" value="Genomic_DNA"/>
</dbReference>
<feature type="non-terminal residue" evidence="7">
    <location>
        <position position="1"/>
    </location>
</feature>
<dbReference type="Pfam" id="PF00093">
    <property type="entry name" value="VWC"/>
    <property type="match status" value="1"/>
</dbReference>
<feature type="domain" description="VWFC" evidence="6">
    <location>
        <begin position="94"/>
        <end position="153"/>
    </location>
</feature>
<evidence type="ECO:0000256" key="3">
    <source>
        <dbReference type="ARBA" id="ARBA00023180"/>
    </source>
</evidence>
<dbReference type="SMART" id="SM00179">
    <property type="entry name" value="EGF_CA"/>
    <property type="match status" value="1"/>
</dbReference>
<dbReference type="SUPFAM" id="SSF57603">
    <property type="entry name" value="FnI-like domain"/>
    <property type="match status" value="1"/>
</dbReference>
<dbReference type="InterPro" id="IPR051586">
    <property type="entry name" value="PKC-binding_NELL"/>
</dbReference>
<keyword evidence="3" id="KW-0325">Glycoprotein</keyword>
<evidence type="ECO:0000256" key="1">
    <source>
        <dbReference type="ARBA" id="ARBA00022536"/>
    </source>
</evidence>
<dbReference type="GO" id="GO:0005509">
    <property type="term" value="F:calcium ion binding"/>
    <property type="evidence" value="ECO:0007669"/>
    <property type="project" value="InterPro"/>
</dbReference>
<name>A0AAW0VW09_CHEQU</name>
<keyword evidence="2" id="KW-1015">Disulfide bond</keyword>
<dbReference type="Pfam" id="PF07645">
    <property type="entry name" value="EGF_CA"/>
    <property type="match status" value="1"/>
</dbReference>
<dbReference type="InterPro" id="IPR049883">
    <property type="entry name" value="NOTCH1_EGF-like"/>
</dbReference>
<feature type="region of interest" description="Disordered" evidence="4">
    <location>
        <begin position="378"/>
        <end position="402"/>
    </location>
</feature>
<dbReference type="PROSITE" id="PS01208">
    <property type="entry name" value="VWFC_1"/>
    <property type="match status" value="1"/>
</dbReference>
<dbReference type="InterPro" id="IPR000152">
    <property type="entry name" value="EGF-type_Asp/Asn_hydroxyl_site"/>
</dbReference>
<dbReference type="Gene3D" id="2.10.25.10">
    <property type="entry name" value="Laminin"/>
    <property type="match status" value="1"/>
</dbReference>
<sequence length="422" mass="45779">VDECSAGTATCHESATCVNTEGSFLCSCDNGTVCSHGCVVHGLERANGDVWSPPGVQCSQCTCTEGTVTCHRSPCDCSDDSLDTVCCPQCDVRASCTHQVYTHLVYTSGQRWLYQCQTCECLKGETDCWPLECPPVHCSSPQRVPGDCCARCPDDPCKALDANTSLGSTGNSSSPQGCHYMGAMYPAGAQWAALNDDCVTCRCQMPYCWQGEGRGGALRVHRTDRCVVVTAAAVWVIGTGVPFQLSRLVLRGLGTLHLLALGLVMCFVAPLFRCFAALWRLLLQLQQLLVTTTPPSGKLPACPTQTSCPSPELPAPRRPPDLTPTWWWVPTHRRVALPRSVTCLRHLPWRALLVIVTLQRLAGRRTLGTAVTRIEMPSGGTDLAEHNYSGSPKMGSGNERRKAIRAQETRCFSLNDRTTSLT</sequence>
<dbReference type="SMART" id="SM00214">
    <property type="entry name" value="VWC"/>
    <property type="match status" value="2"/>
</dbReference>
<comment type="caution">
    <text evidence="7">The sequence shown here is derived from an EMBL/GenBank/DDBJ whole genome shotgun (WGS) entry which is preliminary data.</text>
</comment>
<dbReference type="AlphaFoldDB" id="A0AAW0VW09"/>
<dbReference type="PROSITE" id="PS00010">
    <property type="entry name" value="ASX_HYDROXYL"/>
    <property type="match status" value="1"/>
</dbReference>
<dbReference type="PANTHER" id="PTHR24042">
    <property type="entry name" value="NEL HOMOLOG"/>
    <property type="match status" value="1"/>
</dbReference>
<evidence type="ECO:0000256" key="2">
    <source>
        <dbReference type="ARBA" id="ARBA00023157"/>
    </source>
</evidence>
<reference evidence="7 8" key="1">
    <citation type="journal article" date="2024" name="BMC Genomics">
        <title>Genome assembly of redclaw crayfish (Cherax quadricarinatus) provides insights into its immune adaptation and hypoxia tolerance.</title>
        <authorList>
            <person name="Liu Z."/>
            <person name="Zheng J."/>
            <person name="Li H."/>
            <person name="Fang K."/>
            <person name="Wang S."/>
            <person name="He J."/>
            <person name="Zhou D."/>
            <person name="Weng S."/>
            <person name="Chi M."/>
            <person name="Gu Z."/>
            <person name="He J."/>
            <person name="Li F."/>
            <person name="Wang M."/>
        </authorList>
    </citation>
    <scope>NUCLEOTIDE SEQUENCE [LARGE SCALE GENOMIC DNA]</scope>
    <source>
        <strain evidence="7">ZL_2023a</strain>
    </source>
</reference>